<dbReference type="Proteomes" id="UP000199582">
    <property type="component" value="Unassembled WGS sequence"/>
</dbReference>
<dbReference type="SMART" id="SM00849">
    <property type="entry name" value="Lactamase_B"/>
    <property type="match status" value="1"/>
</dbReference>
<protein>
    <submittedName>
        <fullName evidence="7">Glyoxylase, beta-lactamase superfamily II</fullName>
    </submittedName>
</protein>
<dbReference type="InterPro" id="IPR051013">
    <property type="entry name" value="MBL_superfamily_lactonases"/>
</dbReference>
<dbReference type="EMBL" id="FOAG01000020">
    <property type="protein sequence ID" value="SEM32123.1"/>
    <property type="molecule type" value="Genomic_DNA"/>
</dbReference>
<sequence length="253" mass="27659">MKMHVLDGGRLKMRRRVYVPDADKTEMIELPVIAVLFRHPEGNVLYDTGCHPLVSDDAEARWGKLAGVMTPIGAHSQNVIEGLAAVGLKPGEIDVVVNSHFHPDHCGCNEFFTEARFIVHEAELAAARAPDGPAQGYLSGEWDHPMPMQAVDEGHDVMGDGRLVCVHLPGHTPGLMGLLAELEKTGKVLCVSDAVSLRRNLDYDEVPKNASDPEALLTSYARIRSYEADGAMIICGHDDEQVTALRMRAEAYD</sequence>
<feature type="domain" description="Metallo-beta-lactamase" evidence="6">
    <location>
        <begin position="31"/>
        <end position="237"/>
    </location>
</feature>
<dbReference type="CDD" id="cd07729">
    <property type="entry name" value="AHL_lactonase_MBL-fold"/>
    <property type="match status" value="1"/>
</dbReference>
<dbReference type="STRING" id="1287727.SAMN05443999_12016"/>
<comment type="cofactor">
    <cofactor evidence="1">
        <name>Zn(2+)</name>
        <dbReference type="ChEBI" id="CHEBI:29105"/>
    </cofactor>
</comment>
<dbReference type="AlphaFoldDB" id="A0A1H7XEL2"/>
<accession>A0A1H7XEL2</accession>
<keyword evidence="3" id="KW-0479">Metal-binding</keyword>
<keyword evidence="8" id="KW-1185">Reference proteome</keyword>
<dbReference type="Gene3D" id="3.60.15.10">
    <property type="entry name" value="Ribonuclease Z/Hydroxyacylglutathione hydrolase-like"/>
    <property type="match status" value="1"/>
</dbReference>
<dbReference type="PANTHER" id="PTHR42978:SF2">
    <property type="entry name" value="102 KBASES UNSTABLE REGION: FROM 1 TO 119443"/>
    <property type="match status" value="1"/>
</dbReference>
<evidence type="ECO:0000256" key="4">
    <source>
        <dbReference type="ARBA" id="ARBA00022801"/>
    </source>
</evidence>
<evidence type="ECO:0000313" key="8">
    <source>
        <dbReference type="Proteomes" id="UP000199582"/>
    </source>
</evidence>
<evidence type="ECO:0000256" key="2">
    <source>
        <dbReference type="ARBA" id="ARBA00007749"/>
    </source>
</evidence>
<gene>
    <name evidence="7" type="ORF">SAMN05443999_12016</name>
</gene>
<keyword evidence="4" id="KW-0378">Hydrolase</keyword>
<dbReference type="InterPro" id="IPR001279">
    <property type="entry name" value="Metallo-B-lactamas"/>
</dbReference>
<dbReference type="RefSeq" id="WP_093039262.1">
    <property type="nucleotide sequence ID" value="NZ_FOAG01000020.1"/>
</dbReference>
<proteinExistence type="inferred from homology"/>
<reference evidence="7 8" key="1">
    <citation type="submission" date="2016-10" db="EMBL/GenBank/DDBJ databases">
        <authorList>
            <person name="de Groot N.N."/>
        </authorList>
    </citation>
    <scope>NUCLEOTIDE SEQUENCE [LARGE SCALE GENOMIC DNA]</scope>
    <source>
        <strain evidence="7 8">DSM 100674</strain>
    </source>
</reference>
<evidence type="ECO:0000256" key="5">
    <source>
        <dbReference type="ARBA" id="ARBA00022833"/>
    </source>
</evidence>
<comment type="similarity">
    <text evidence="2">Belongs to the metallo-beta-lactamase superfamily.</text>
</comment>
<dbReference type="Pfam" id="PF00753">
    <property type="entry name" value="Lactamase_B"/>
    <property type="match status" value="1"/>
</dbReference>
<dbReference type="GO" id="GO:0046872">
    <property type="term" value="F:metal ion binding"/>
    <property type="evidence" value="ECO:0007669"/>
    <property type="project" value="UniProtKB-KW"/>
</dbReference>
<dbReference type="SUPFAM" id="SSF56281">
    <property type="entry name" value="Metallo-hydrolase/oxidoreductase"/>
    <property type="match status" value="1"/>
</dbReference>
<name>A0A1H7XEL2_9RHOB</name>
<dbReference type="GO" id="GO:0016787">
    <property type="term" value="F:hydrolase activity"/>
    <property type="evidence" value="ECO:0007669"/>
    <property type="project" value="UniProtKB-KW"/>
</dbReference>
<dbReference type="OrthoDB" id="9773738at2"/>
<evidence type="ECO:0000259" key="6">
    <source>
        <dbReference type="SMART" id="SM00849"/>
    </source>
</evidence>
<organism evidence="7 8">
    <name type="scientific">Roseovarius azorensis</name>
    <dbReference type="NCBI Taxonomy" id="1287727"/>
    <lineage>
        <taxon>Bacteria</taxon>
        <taxon>Pseudomonadati</taxon>
        <taxon>Pseudomonadota</taxon>
        <taxon>Alphaproteobacteria</taxon>
        <taxon>Rhodobacterales</taxon>
        <taxon>Roseobacteraceae</taxon>
        <taxon>Roseovarius</taxon>
    </lineage>
</organism>
<dbReference type="PANTHER" id="PTHR42978">
    <property type="entry name" value="QUORUM-QUENCHING LACTONASE YTNP-RELATED-RELATED"/>
    <property type="match status" value="1"/>
</dbReference>
<keyword evidence="5" id="KW-0862">Zinc</keyword>
<dbReference type="InterPro" id="IPR036866">
    <property type="entry name" value="RibonucZ/Hydroxyglut_hydro"/>
</dbReference>
<evidence type="ECO:0000256" key="1">
    <source>
        <dbReference type="ARBA" id="ARBA00001947"/>
    </source>
</evidence>
<evidence type="ECO:0000256" key="3">
    <source>
        <dbReference type="ARBA" id="ARBA00022723"/>
    </source>
</evidence>
<evidence type="ECO:0000313" key="7">
    <source>
        <dbReference type="EMBL" id="SEM32123.1"/>
    </source>
</evidence>